<evidence type="ECO:0000313" key="1">
    <source>
        <dbReference type="EMBL" id="KAF9515262.1"/>
    </source>
</evidence>
<gene>
    <name evidence="1" type="ORF">BS47DRAFT_1342186</name>
</gene>
<reference evidence="1" key="1">
    <citation type="journal article" date="2020" name="Nat. Commun.">
        <title>Large-scale genome sequencing of mycorrhizal fungi provides insights into the early evolution of symbiotic traits.</title>
        <authorList>
            <person name="Miyauchi S."/>
            <person name="Kiss E."/>
            <person name="Kuo A."/>
            <person name="Drula E."/>
            <person name="Kohler A."/>
            <person name="Sanchez-Garcia M."/>
            <person name="Morin E."/>
            <person name="Andreopoulos B."/>
            <person name="Barry K.W."/>
            <person name="Bonito G."/>
            <person name="Buee M."/>
            <person name="Carver A."/>
            <person name="Chen C."/>
            <person name="Cichocki N."/>
            <person name="Clum A."/>
            <person name="Culley D."/>
            <person name="Crous P.W."/>
            <person name="Fauchery L."/>
            <person name="Girlanda M."/>
            <person name="Hayes R.D."/>
            <person name="Keri Z."/>
            <person name="LaButti K."/>
            <person name="Lipzen A."/>
            <person name="Lombard V."/>
            <person name="Magnuson J."/>
            <person name="Maillard F."/>
            <person name="Murat C."/>
            <person name="Nolan M."/>
            <person name="Ohm R.A."/>
            <person name="Pangilinan J."/>
            <person name="Pereira M.F."/>
            <person name="Perotto S."/>
            <person name="Peter M."/>
            <person name="Pfister S."/>
            <person name="Riley R."/>
            <person name="Sitrit Y."/>
            <person name="Stielow J.B."/>
            <person name="Szollosi G."/>
            <person name="Zifcakova L."/>
            <person name="Stursova M."/>
            <person name="Spatafora J.W."/>
            <person name="Tedersoo L."/>
            <person name="Vaario L.M."/>
            <person name="Yamada A."/>
            <person name="Yan M."/>
            <person name="Wang P."/>
            <person name="Xu J."/>
            <person name="Bruns T."/>
            <person name="Baldrian P."/>
            <person name="Vilgalys R."/>
            <person name="Dunand C."/>
            <person name="Henrissat B."/>
            <person name="Grigoriev I.V."/>
            <person name="Hibbett D."/>
            <person name="Nagy L.G."/>
            <person name="Martin F.M."/>
        </authorList>
    </citation>
    <scope>NUCLEOTIDE SEQUENCE</scope>
    <source>
        <strain evidence="1">UP504</strain>
    </source>
</reference>
<name>A0A9P6B0K7_9AGAM</name>
<keyword evidence="2" id="KW-1185">Reference proteome</keyword>
<feature type="non-terminal residue" evidence="1">
    <location>
        <position position="1"/>
    </location>
</feature>
<dbReference type="AlphaFoldDB" id="A0A9P6B0K7"/>
<evidence type="ECO:0000313" key="2">
    <source>
        <dbReference type="Proteomes" id="UP000886523"/>
    </source>
</evidence>
<dbReference type="EMBL" id="MU128952">
    <property type="protein sequence ID" value="KAF9515262.1"/>
    <property type="molecule type" value="Genomic_DNA"/>
</dbReference>
<comment type="caution">
    <text evidence="1">The sequence shown here is derived from an EMBL/GenBank/DDBJ whole genome shotgun (WGS) entry which is preliminary data.</text>
</comment>
<accession>A0A9P6B0K7</accession>
<sequence length="60" mass="6541">TLRRVHIELLTVRPPGMRIVERNVATAIPFVRGGSPNWVPVAVKEDSHVSPSVNIAMAPT</sequence>
<organism evidence="1 2">
    <name type="scientific">Hydnum rufescens UP504</name>
    <dbReference type="NCBI Taxonomy" id="1448309"/>
    <lineage>
        <taxon>Eukaryota</taxon>
        <taxon>Fungi</taxon>
        <taxon>Dikarya</taxon>
        <taxon>Basidiomycota</taxon>
        <taxon>Agaricomycotina</taxon>
        <taxon>Agaricomycetes</taxon>
        <taxon>Cantharellales</taxon>
        <taxon>Hydnaceae</taxon>
        <taxon>Hydnum</taxon>
    </lineage>
</organism>
<protein>
    <submittedName>
        <fullName evidence="1">Uncharacterized protein</fullName>
    </submittedName>
</protein>
<dbReference type="Proteomes" id="UP000886523">
    <property type="component" value="Unassembled WGS sequence"/>
</dbReference>
<proteinExistence type="predicted"/>